<dbReference type="SUPFAM" id="SSF54593">
    <property type="entry name" value="Glyoxalase/Bleomycin resistance protein/Dihydroxybiphenyl dioxygenase"/>
    <property type="match status" value="1"/>
</dbReference>
<dbReference type="AlphaFoldDB" id="F4G394"/>
<dbReference type="Proteomes" id="UP000007812">
    <property type="component" value="Chromosome"/>
</dbReference>
<dbReference type="PATRIC" id="fig|1006006.8.peg.1183"/>
<dbReference type="RefSeq" id="WP_013737790.1">
    <property type="nucleotide sequence ID" value="NC_015435.1"/>
</dbReference>
<protein>
    <submittedName>
        <fullName evidence="2">3,4-dihydroxyphenylacetate 2,3-dioxygenase</fullName>
    </submittedName>
</protein>
<dbReference type="STRING" id="1006006.Mcup_1187"/>
<feature type="domain" description="VOC" evidence="1">
    <location>
        <begin position="132"/>
        <end position="253"/>
    </location>
</feature>
<evidence type="ECO:0000313" key="3">
    <source>
        <dbReference type="Proteomes" id="UP000007812"/>
    </source>
</evidence>
<keyword evidence="3" id="KW-1185">Reference proteome</keyword>
<dbReference type="Pfam" id="PF00903">
    <property type="entry name" value="Glyoxalase"/>
    <property type="match status" value="2"/>
</dbReference>
<feature type="domain" description="VOC" evidence="1">
    <location>
        <begin position="8"/>
        <end position="125"/>
    </location>
</feature>
<dbReference type="HOGENOM" id="CLU_052361_3_0_2"/>
<dbReference type="eggNOG" id="arCOG06037">
    <property type="taxonomic scope" value="Archaea"/>
</dbReference>
<dbReference type="InterPro" id="IPR011981">
    <property type="entry name" value="DHPA_dOase_Mn/Fe"/>
</dbReference>
<dbReference type="PROSITE" id="PS51819">
    <property type="entry name" value="VOC"/>
    <property type="match status" value="2"/>
</dbReference>
<dbReference type="KEGG" id="mcn:Mcup_1187"/>
<evidence type="ECO:0000313" key="2">
    <source>
        <dbReference type="EMBL" id="AEB95292.1"/>
    </source>
</evidence>
<dbReference type="Gene3D" id="3.10.180.10">
    <property type="entry name" value="2,3-Dihydroxybiphenyl 1,2-Dioxygenase, domain 1"/>
    <property type="match status" value="2"/>
</dbReference>
<dbReference type="NCBIfam" id="TIGR02295">
    <property type="entry name" value="HpaD"/>
    <property type="match status" value="1"/>
</dbReference>
<organism evidence="2 3">
    <name type="scientific">Metallosphaera cuprina (strain Ar-4)</name>
    <dbReference type="NCBI Taxonomy" id="1006006"/>
    <lineage>
        <taxon>Archaea</taxon>
        <taxon>Thermoproteota</taxon>
        <taxon>Thermoprotei</taxon>
        <taxon>Sulfolobales</taxon>
        <taxon>Sulfolobaceae</taxon>
        <taxon>Metallosphaera</taxon>
    </lineage>
</organism>
<dbReference type="InterPro" id="IPR050383">
    <property type="entry name" value="GlyoxalaseI/FosfomycinResist"/>
</dbReference>
<dbReference type="InterPro" id="IPR037523">
    <property type="entry name" value="VOC_core"/>
</dbReference>
<sequence>MNNLNVLRLSHLCVRVTNLEAAEEFYVNVLGFSLTEKDGDHLYLKGIEEGQHHSLVLKKASSPGLCYVGFRVRNVEDVKLLDRVQKFNEKGVNEAYLTQSPNGIPLLFYEEMEYVGDVRLKFNLHKGSSPVRLAHVNFMVKNLEKEERFFKEQGFVETERFLNKDGKKTVTWLTKRGNSHEVALAESEKNVPGFHHETYYVHDLRDVVRVADLLSSLGYWDSIERGPGRHGASEGYYIYIRDLDKNRLEFFNSDYEVLDLDKWRPVVWTQEQYRFRSDFWGRPIPESWLNEWMPVEDLNGEMVRWEND</sequence>
<dbReference type="InterPro" id="IPR029068">
    <property type="entry name" value="Glyas_Bleomycin-R_OHBP_Dase"/>
</dbReference>
<dbReference type="GO" id="GO:0051213">
    <property type="term" value="F:dioxygenase activity"/>
    <property type="evidence" value="ECO:0007669"/>
    <property type="project" value="UniProtKB-KW"/>
</dbReference>
<evidence type="ECO:0000259" key="1">
    <source>
        <dbReference type="PROSITE" id="PS51819"/>
    </source>
</evidence>
<dbReference type="PANTHER" id="PTHR21366">
    <property type="entry name" value="GLYOXALASE FAMILY PROTEIN"/>
    <property type="match status" value="1"/>
</dbReference>
<proteinExistence type="predicted"/>
<name>F4G394_METCR</name>
<dbReference type="OrthoDB" id="37941at2157"/>
<dbReference type="EMBL" id="CP002656">
    <property type="protein sequence ID" value="AEB95292.1"/>
    <property type="molecule type" value="Genomic_DNA"/>
</dbReference>
<gene>
    <name evidence="2" type="ordered locus">Mcup_1187</name>
</gene>
<accession>F4G394</accession>
<dbReference type="InterPro" id="IPR004360">
    <property type="entry name" value="Glyas_Fos-R_dOase_dom"/>
</dbReference>
<dbReference type="GeneID" id="10493378"/>
<reference evidence="2 3" key="1">
    <citation type="journal article" date="2011" name="J. Bacteriol.">
        <title>Complete genome sequence of Metallosphaera cuprina, a metal sulfide-oxidizing archaeon from a hot spring.</title>
        <authorList>
            <person name="Liu L.J."/>
            <person name="You X.Y."/>
            <person name="Zheng H."/>
            <person name="Wang S."/>
            <person name="Jiang C.Y."/>
            <person name="Liu S.J."/>
        </authorList>
    </citation>
    <scope>NUCLEOTIDE SEQUENCE [LARGE SCALE GENOMIC DNA]</scope>
    <source>
        <strain evidence="2 3">Ar-4</strain>
    </source>
</reference>
<dbReference type="PANTHER" id="PTHR21366:SF27">
    <property type="entry name" value="GLYOXALASE-LIKE DOMAIN-CONTAINING PROTEIN"/>
    <property type="match status" value="1"/>
</dbReference>